<evidence type="ECO:0000313" key="1">
    <source>
        <dbReference type="EMBL" id="RDX84730.1"/>
    </source>
</evidence>
<dbReference type="EMBL" id="QJKJ01006965">
    <property type="protein sequence ID" value="RDX84730.1"/>
    <property type="molecule type" value="Genomic_DNA"/>
</dbReference>
<dbReference type="SUPFAM" id="SSF56672">
    <property type="entry name" value="DNA/RNA polymerases"/>
    <property type="match status" value="1"/>
</dbReference>
<evidence type="ECO:0008006" key="3">
    <source>
        <dbReference type="Google" id="ProtNLM"/>
    </source>
</evidence>
<feature type="non-terminal residue" evidence="1">
    <location>
        <position position="1"/>
    </location>
</feature>
<sequence>MTYRASAPLHPKRSLPFAFIYQMLEKLAEHEYYYCLDEYSYYMLILVAAQDQEKTTFTCLYKTFPFKRMPFGLCNTPTTF</sequence>
<proteinExistence type="predicted"/>
<accession>A0A371G2E7</accession>
<name>A0A371G2E7_MUCPR</name>
<dbReference type="InterPro" id="IPR043502">
    <property type="entry name" value="DNA/RNA_pol_sf"/>
</dbReference>
<dbReference type="PANTHER" id="PTHR24559:SF444">
    <property type="entry name" value="REVERSE TRANSCRIPTASE DOMAIN-CONTAINING PROTEIN"/>
    <property type="match status" value="1"/>
</dbReference>
<gene>
    <name evidence="1" type="ORF">CR513_34184</name>
</gene>
<dbReference type="Proteomes" id="UP000257109">
    <property type="component" value="Unassembled WGS sequence"/>
</dbReference>
<dbReference type="InterPro" id="IPR053134">
    <property type="entry name" value="RNA-dir_DNA_polymerase"/>
</dbReference>
<keyword evidence="2" id="KW-1185">Reference proteome</keyword>
<dbReference type="PANTHER" id="PTHR24559">
    <property type="entry name" value="TRANSPOSON TY3-I GAG-POL POLYPROTEIN"/>
    <property type="match status" value="1"/>
</dbReference>
<evidence type="ECO:0000313" key="2">
    <source>
        <dbReference type="Proteomes" id="UP000257109"/>
    </source>
</evidence>
<dbReference type="OrthoDB" id="10584235at2759"/>
<comment type="caution">
    <text evidence="1">The sequence shown here is derived from an EMBL/GenBank/DDBJ whole genome shotgun (WGS) entry which is preliminary data.</text>
</comment>
<dbReference type="AlphaFoldDB" id="A0A371G2E7"/>
<dbReference type="Gene3D" id="3.30.70.270">
    <property type="match status" value="1"/>
</dbReference>
<dbReference type="InterPro" id="IPR043128">
    <property type="entry name" value="Rev_trsase/Diguanyl_cyclase"/>
</dbReference>
<reference evidence="1" key="1">
    <citation type="submission" date="2018-05" db="EMBL/GenBank/DDBJ databases">
        <title>Draft genome of Mucuna pruriens seed.</title>
        <authorList>
            <person name="Nnadi N.E."/>
            <person name="Vos R."/>
            <person name="Hasami M.H."/>
            <person name="Devisetty U.K."/>
            <person name="Aguiy J.C."/>
        </authorList>
    </citation>
    <scope>NUCLEOTIDE SEQUENCE [LARGE SCALE GENOMIC DNA]</scope>
    <source>
        <strain evidence="1">JCA_2017</strain>
    </source>
</reference>
<organism evidence="1 2">
    <name type="scientific">Mucuna pruriens</name>
    <name type="common">Velvet bean</name>
    <name type="synonym">Dolichos pruriens</name>
    <dbReference type="NCBI Taxonomy" id="157652"/>
    <lineage>
        <taxon>Eukaryota</taxon>
        <taxon>Viridiplantae</taxon>
        <taxon>Streptophyta</taxon>
        <taxon>Embryophyta</taxon>
        <taxon>Tracheophyta</taxon>
        <taxon>Spermatophyta</taxon>
        <taxon>Magnoliopsida</taxon>
        <taxon>eudicotyledons</taxon>
        <taxon>Gunneridae</taxon>
        <taxon>Pentapetalae</taxon>
        <taxon>rosids</taxon>
        <taxon>fabids</taxon>
        <taxon>Fabales</taxon>
        <taxon>Fabaceae</taxon>
        <taxon>Papilionoideae</taxon>
        <taxon>50 kb inversion clade</taxon>
        <taxon>NPAAA clade</taxon>
        <taxon>indigoferoid/millettioid clade</taxon>
        <taxon>Phaseoleae</taxon>
        <taxon>Mucuna</taxon>
    </lineage>
</organism>
<dbReference type="Gene3D" id="3.10.10.10">
    <property type="entry name" value="HIV Type 1 Reverse Transcriptase, subunit A, domain 1"/>
    <property type="match status" value="1"/>
</dbReference>
<protein>
    <recommendedName>
        <fullName evidence="3">Reverse transcriptase domain-containing protein</fullName>
    </recommendedName>
</protein>